<dbReference type="Gene3D" id="3.90.280.10">
    <property type="entry name" value="PEBP-like"/>
    <property type="match status" value="1"/>
</dbReference>
<dbReference type="RefSeq" id="WP_034246146.1">
    <property type="nucleotide sequence ID" value="NZ_BJYK01000001.1"/>
</dbReference>
<protein>
    <submittedName>
        <fullName evidence="2">Uncharacterized protein</fullName>
    </submittedName>
</protein>
<dbReference type="OrthoDB" id="9797506at2"/>
<dbReference type="EMBL" id="BJYK01000001">
    <property type="protein sequence ID" value="GEN79129.1"/>
    <property type="molecule type" value="Genomic_DNA"/>
</dbReference>
<dbReference type="PANTHER" id="PTHR30289">
    <property type="entry name" value="UNCHARACTERIZED PROTEIN YBCL-RELATED"/>
    <property type="match status" value="1"/>
</dbReference>
<dbReference type="AlphaFoldDB" id="A0A511YVC2"/>
<accession>A0A511YVC2</accession>
<evidence type="ECO:0000256" key="1">
    <source>
        <dbReference type="ARBA" id="ARBA00007120"/>
    </source>
</evidence>
<sequence>MNLERPVPPDPYTMLPPVPSFVLTSDDVTDGEMMPAPFTAAGGNTSPQLAWSGFPEGTLGFVVTCYDPDAPTPAGFWHWTLANLPASVTSLPRGAGDGSHLPAGAVQTRNDAGFPGYVGAAPPRGDRAHRYYFVVHALDAERLDVDADATPTGVAFQTVFHTLARATLTPLFQH</sequence>
<name>A0A511YVC2_9CELL</name>
<evidence type="ECO:0000313" key="3">
    <source>
        <dbReference type="Proteomes" id="UP000321484"/>
    </source>
</evidence>
<dbReference type="SUPFAM" id="SSF49777">
    <property type="entry name" value="PEBP-like"/>
    <property type="match status" value="1"/>
</dbReference>
<organism evidence="2 3">
    <name type="scientific">Actinotalea fermentans</name>
    <dbReference type="NCBI Taxonomy" id="43671"/>
    <lineage>
        <taxon>Bacteria</taxon>
        <taxon>Bacillati</taxon>
        <taxon>Actinomycetota</taxon>
        <taxon>Actinomycetes</taxon>
        <taxon>Micrococcales</taxon>
        <taxon>Cellulomonadaceae</taxon>
        <taxon>Actinotalea</taxon>
    </lineage>
</organism>
<dbReference type="InterPro" id="IPR005247">
    <property type="entry name" value="YbhB_YbcL/LppC-like"/>
</dbReference>
<dbReference type="PANTHER" id="PTHR30289:SF1">
    <property type="entry name" value="PEBP (PHOSPHATIDYLETHANOLAMINE-BINDING PROTEIN) FAMILY PROTEIN"/>
    <property type="match status" value="1"/>
</dbReference>
<dbReference type="Pfam" id="PF01161">
    <property type="entry name" value="PBP"/>
    <property type="match status" value="1"/>
</dbReference>
<comment type="caution">
    <text evidence="2">The sequence shown here is derived from an EMBL/GenBank/DDBJ whole genome shotgun (WGS) entry which is preliminary data.</text>
</comment>
<gene>
    <name evidence="2" type="ORF">AFE02nite_08630</name>
</gene>
<evidence type="ECO:0000313" key="2">
    <source>
        <dbReference type="EMBL" id="GEN79129.1"/>
    </source>
</evidence>
<dbReference type="NCBIfam" id="TIGR00481">
    <property type="entry name" value="YbhB/YbcL family Raf kinase inhibitor-like protein"/>
    <property type="match status" value="1"/>
</dbReference>
<dbReference type="InterPro" id="IPR036610">
    <property type="entry name" value="PEBP-like_sf"/>
</dbReference>
<dbReference type="CDD" id="cd00865">
    <property type="entry name" value="PEBP_bact_arch"/>
    <property type="match status" value="1"/>
</dbReference>
<keyword evidence="3" id="KW-1185">Reference proteome</keyword>
<proteinExistence type="inferred from homology"/>
<reference evidence="2 3" key="1">
    <citation type="submission" date="2019-07" db="EMBL/GenBank/DDBJ databases">
        <title>Whole genome shotgun sequence of Actinotalea fermentans NBRC 105374.</title>
        <authorList>
            <person name="Hosoyama A."/>
            <person name="Uohara A."/>
            <person name="Ohji S."/>
            <person name="Ichikawa N."/>
        </authorList>
    </citation>
    <scope>NUCLEOTIDE SEQUENCE [LARGE SCALE GENOMIC DNA]</scope>
    <source>
        <strain evidence="2 3">NBRC 105374</strain>
    </source>
</reference>
<dbReference type="InterPro" id="IPR008914">
    <property type="entry name" value="PEBP"/>
</dbReference>
<dbReference type="Proteomes" id="UP000321484">
    <property type="component" value="Unassembled WGS sequence"/>
</dbReference>
<comment type="similarity">
    <text evidence="1">Belongs to the UPF0098 family.</text>
</comment>